<dbReference type="EMBL" id="UINC01001979">
    <property type="protein sequence ID" value="SUZ91485.1"/>
    <property type="molecule type" value="Genomic_DNA"/>
</dbReference>
<evidence type="ECO:0000259" key="2">
    <source>
        <dbReference type="Pfam" id="PF01494"/>
    </source>
</evidence>
<keyword evidence="1" id="KW-0472">Membrane</keyword>
<protein>
    <recommendedName>
        <fullName evidence="2">FAD-binding domain-containing protein</fullName>
    </recommendedName>
</protein>
<dbReference type="Pfam" id="PF01494">
    <property type="entry name" value="FAD_binding_3"/>
    <property type="match status" value="1"/>
</dbReference>
<dbReference type="InterPro" id="IPR050816">
    <property type="entry name" value="Flavin-dep_Halogenase_NPB"/>
</dbReference>
<evidence type="ECO:0000313" key="3">
    <source>
        <dbReference type="EMBL" id="SUZ91485.1"/>
    </source>
</evidence>
<gene>
    <name evidence="3" type="ORF">METZ01_LOCUS44339</name>
</gene>
<dbReference type="InterPro" id="IPR002938">
    <property type="entry name" value="FAD-bd"/>
</dbReference>
<dbReference type="GO" id="GO:0071949">
    <property type="term" value="F:FAD binding"/>
    <property type="evidence" value="ECO:0007669"/>
    <property type="project" value="InterPro"/>
</dbReference>
<keyword evidence="1" id="KW-0812">Transmembrane</keyword>
<dbReference type="SUPFAM" id="SSF51905">
    <property type="entry name" value="FAD/NAD(P)-binding domain"/>
    <property type="match status" value="1"/>
</dbReference>
<organism evidence="3">
    <name type="scientific">marine metagenome</name>
    <dbReference type="NCBI Taxonomy" id="408172"/>
    <lineage>
        <taxon>unclassified sequences</taxon>
        <taxon>metagenomes</taxon>
        <taxon>ecological metagenomes</taxon>
    </lineage>
</organism>
<name>A0A381RI48_9ZZZZ</name>
<keyword evidence="1" id="KW-1133">Transmembrane helix</keyword>
<feature type="domain" description="FAD-binding" evidence="2">
    <location>
        <begin position="11"/>
        <end position="314"/>
    </location>
</feature>
<dbReference type="PANTHER" id="PTHR43747:SF1">
    <property type="entry name" value="SLR1998 PROTEIN"/>
    <property type="match status" value="1"/>
</dbReference>
<dbReference type="Gene3D" id="3.30.9.100">
    <property type="match status" value="1"/>
</dbReference>
<reference evidence="3" key="1">
    <citation type="submission" date="2018-05" db="EMBL/GenBank/DDBJ databases">
        <authorList>
            <person name="Lanie J.A."/>
            <person name="Ng W.-L."/>
            <person name="Kazmierczak K.M."/>
            <person name="Andrzejewski T.M."/>
            <person name="Davidsen T.M."/>
            <person name="Wayne K.J."/>
            <person name="Tettelin H."/>
            <person name="Glass J.I."/>
            <person name="Rusch D."/>
            <person name="Podicherti R."/>
            <person name="Tsui H.-C.T."/>
            <person name="Winkler M.E."/>
        </authorList>
    </citation>
    <scope>NUCLEOTIDE SEQUENCE</scope>
</reference>
<sequence length="511" mass="56075">MSRIHLPSTSDIIVIGGGPAGASAARILSAWGHGVLLLTKSQSPMPTLAESLPPSCRKLFRAIGVLEAIDEAGFYRSTGNTFWWGNDQMRSEHFADDERGYQVVRREFDHLLLDQAEAANTTVVESTVKRVEFDADDTATVHVATDSDCRTPVAVEARVVLDCSGRSGIIARRGFRRQSAMPLTLAIAGVWERPEGWSLAEPSHTLVEAYHDGWAWSVPVSTSRRYVTVMVDPRETDLDKAGQIAATYRRELAKTREISGLTHDAQLSEAPWACDASVYSASRCAGSTFLLVGDAASFIDPLSSFGVKKAISSAWMAAIVANTCLVRPDMGEVARNFYTAREMEIFSTYAKRTAAYFRDGATMHDHPFWTGRSELNYDLDHNSPTAIDLDSVRRDPTVQESFAELKNSAEIALTPGDGLEIERWPGIAGREVVLEERLGLETPITGRVAVRFVRNVDLPALVRIAGHHRHVPDLFEAYNQRYSPVILPDFLGALSLLLATGALINGFGKEV</sequence>
<dbReference type="Gene3D" id="3.50.50.60">
    <property type="entry name" value="FAD/NAD(P)-binding domain"/>
    <property type="match status" value="1"/>
</dbReference>
<dbReference type="AlphaFoldDB" id="A0A381RI48"/>
<proteinExistence type="predicted"/>
<evidence type="ECO:0000256" key="1">
    <source>
        <dbReference type="SAM" id="Phobius"/>
    </source>
</evidence>
<dbReference type="PANTHER" id="PTHR43747">
    <property type="entry name" value="FAD-BINDING PROTEIN"/>
    <property type="match status" value="1"/>
</dbReference>
<accession>A0A381RI48</accession>
<dbReference type="InterPro" id="IPR036188">
    <property type="entry name" value="FAD/NAD-bd_sf"/>
</dbReference>
<feature type="transmembrane region" description="Helical" evidence="1">
    <location>
        <begin position="490"/>
        <end position="508"/>
    </location>
</feature>
<dbReference type="PRINTS" id="PR00420">
    <property type="entry name" value="RNGMNOXGNASE"/>
</dbReference>